<organism evidence="1 2">
    <name type="scientific">Pseudomonas cichorii</name>
    <dbReference type="NCBI Taxonomy" id="36746"/>
    <lineage>
        <taxon>Bacteria</taxon>
        <taxon>Pseudomonadati</taxon>
        <taxon>Pseudomonadota</taxon>
        <taxon>Gammaproteobacteria</taxon>
        <taxon>Pseudomonadales</taxon>
        <taxon>Pseudomonadaceae</taxon>
        <taxon>Pseudomonas</taxon>
    </lineage>
</organism>
<dbReference type="AlphaFoldDB" id="A0A3M4M9K4"/>
<evidence type="ECO:0000313" key="2">
    <source>
        <dbReference type="Proteomes" id="UP000277236"/>
    </source>
</evidence>
<gene>
    <name evidence="1" type="ORF">ALQ04_03833</name>
</gene>
<evidence type="ECO:0000313" key="1">
    <source>
        <dbReference type="EMBL" id="RMQ50596.1"/>
    </source>
</evidence>
<comment type="caution">
    <text evidence="1">The sequence shown here is derived from an EMBL/GenBank/DDBJ whole genome shotgun (WGS) entry which is preliminary data.</text>
</comment>
<dbReference type="Proteomes" id="UP000277236">
    <property type="component" value="Unassembled WGS sequence"/>
</dbReference>
<dbReference type="EMBL" id="RBRE01000008">
    <property type="protein sequence ID" value="RMQ50596.1"/>
    <property type="molecule type" value="Genomic_DNA"/>
</dbReference>
<name>A0A3M4M9K4_PSECI</name>
<proteinExistence type="predicted"/>
<accession>A0A3M4M9K4</accession>
<reference evidence="1 2" key="1">
    <citation type="submission" date="2018-08" db="EMBL/GenBank/DDBJ databases">
        <title>Recombination of ecologically and evolutionarily significant loci maintains genetic cohesion in the Pseudomonas syringae species complex.</title>
        <authorList>
            <person name="Dillon M."/>
            <person name="Thakur S."/>
            <person name="Almeida R.N.D."/>
            <person name="Weir B.S."/>
            <person name="Guttman D.S."/>
        </authorList>
    </citation>
    <scope>NUCLEOTIDE SEQUENCE [LARGE SCALE GENOMIC DNA]</scope>
    <source>
        <strain evidence="1 2">ICMP 3353</strain>
    </source>
</reference>
<protein>
    <submittedName>
        <fullName evidence="1">Uncharacterized protein</fullName>
    </submittedName>
</protein>
<sequence length="265" mass="29385">MKMFDEVEKSKVEIANCDLGNCAHQEHTDKKSKSLMQMDIDEKNPGALVAGDTIVSIVAGMSKENKQILKDSVLLASLAASKKYQDSNENAVQWYETFIKVMGYCGWFSQAKGLTDYRSSHTRFTMEQEALKILESAIVAMAVPGPTAVLLLKVAKDTIKALQSSDKPLRLFENQSKTHKSAKFAIASAAESTDGEVVMAMGAVNFVTTQDITNVLFWEWNNASVRIKRAENNLVLNAQHYERVREAVEAKLAENARDALAEFDI</sequence>